<sequence length="479" mass="51658">MDDSALDDGDVPGGSEVAIPKHLATSIVASGANTNARRLSSVGQDFNDLHTFPVSHLSERTRRPSYEEPPAVTDQVARKQNRRSIIQFAALCWCFALEGWNDGSVGPLLPVIQAYYSVGFTVVSLLFVSNCCGFIIGAGANVWLNERLGFGKVMILGSLFLLATYVIQSPAPPFPALVVSFLFAGFGMSLQGAQANGFVGSLKKNKSPKLMMLHASYGMGAFCSPLVATQFSRARHWSFHYIISAGIAVSNTLILCAVFRFKRQEELLLEIGQEPSEEVGFTTTPTSVNLYQQIFNIRVVHLLAVFALIYVGVEVTIGGWIVTFIIRERDGGAAAGYISSGFFGGLTLGRLALMYINKRIGEHTVVFIYVLLSIGLELTVWFVPSIIENAVAVSFVGVLLGPLWPILVGHGARVIPAYLFTACMGLITGVGMAGSAALPFITGILASKYGIKSLQPFLVAMMCTMVGLWALIPKTRRIA</sequence>
<keyword evidence="2" id="KW-1185">Reference proteome</keyword>
<evidence type="ECO:0000313" key="2">
    <source>
        <dbReference type="Proteomes" id="UP001163835"/>
    </source>
</evidence>
<dbReference type="EMBL" id="MU795828">
    <property type="protein sequence ID" value="KAJ3804736.1"/>
    <property type="molecule type" value="Genomic_DNA"/>
</dbReference>
<dbReference type="Proteomes" id="UP001163835">
    <property type="component" value="Unassembled WGS sequence"/>
</dbReference>
<name>A0ACC1TJG3_9AGAR</name>
<comment type="caution">
    <text evidence="1">The sequence shown here is derived from an EMBL/GenBank/DDBJ whole genome shotgun (WGS) entry which is preliminary data.</text>
</comment>
<reference evidence="1" key="1">
    <citation type="submission" date="2022-09" db="EMBL/GenBank/DDBJ databases">
        <title>A Global Phylogenomic Analysis of the Shiitake Genus Lentinula.</title>
        <authorList>
            <consortium name="DOE Joint Genome Institute"/>
            <person name="Sierra-Patev S."/>
            <person name="Min B."/>
            <person name="Naranjo-Ortiz M."/>
            <person name="Looney B."/>
            <person name="Konkel Z."/>
            <person name="Slot J.C."/>
            <person name="Sakamoto Y."/>
            <person name="Steenwyk J.L."/>
            <person name="Rokas A."/>
            <person name="Carro J."/>
            <person name="Camarero S."/>
            <person name="Ferreira P."/>
            <person name="Molpeceres G."/>
            <person name="Ruiz-Duenas F.J."/>
            <person name="Serrano A."/>
            <person name="Henrissat B."/>
            <person name="Drula E."/>
            <person name="Hughes K.W."/>
            <person name="Mata J.L."/>
            <person name="Ishikawa N.K."/>
            <person name="Vargas-Isla R."/>
            <person name="Ushijima S."/>
            <person name="Smith C.A."/>
            <person name="Ahrendt S."/>
            <person name="Andreopoulos W."/>
            <person name="He G."/>
            <person name="Labutti K."/>
            <person name="Lipzen A."/>
            <person name="Ng V."/>
            <person name="Riley R."/>
            <person name="Sandor L."/>
            <person name="Barry K."/>
            <person name="Martinez A.T."/>
            <person name="Xiao Y."/>
            <person name="Gibbons J.G."/>
            <person name="Terashima K."/>
            <person name="Grigoriev I.V."/>
            <person name="Hibbett D.S."/>
        </authorList>
    </citation>
    <scope>NUCLEOTIDE SEQUENCE</scope>
    <source>
        <strain evidence="1">TMI1499</strain>
    </source>
</reference>
<gene>
    <name evidence="1" type="ORF">F5876DRAFT_91756</name>
</gene>
<proteinExistence type="predicted"/>
<protein>
    <submittedName>
        <fullName evidence="1">MFS general substrate transporter</fullName>
    </submittedName>
</protein>
<organism evidence="1 2">
    <name type="scientific">Lentinula aff. lateritia</name>
    <dbReference type="NCBI Taxonomy" id="2804960"/>
    <lineage>
        <taxon>Eukaryota</taxon>
        <taxon>Fungi</taxon>
        <taxon>Dikarya</taxon>
        <taxon>Basidiomycota</taxon>
        <taxon>Agaricomycotina</taxon>
        <taxon>Agaricomycetes</taxon>
        <taxon>Agaricomycetidae</taxon>
        <taxon>Agaricales</taxon>
        <taxon>Marasmiineae</taxon>
        <taxon>Omphalotaceae</taxon>
        <taxon>Lentinula</taxon>
    </lineage>
</organism>
<accession>A0ACC1TJG3</accession>
<evidence type="ECO:0000313" key="1">
    <source>
        <dbReference type="EMBL" id="KAJ3804736.1"/>
    </source>
</evidence>